<evidence type="ECO:0000313" key="1">
    <source>
        <dbReference type="EMBL" id="KAL2041168.1"/>
    </source>
</evidence>
<gene>
    <name evidence="1" type="ORF">N7G274_006112</name>
</gene>
<proteinExistence type="predicted"/>
<keyword evidence="2" id="KW-1185">Reference proteome</keyword>
<reference evidence="1 2" key="1">
    <citation type="submission" date="2024-09" db="EMBL/GenBank/DDBJ databases">
        <title>Rethinking Asexuality: The Enigmatic Case of Functional Sexual Genes in Lepraria (Stereocaulaceae).</title>
        <authorList>
            <person name="Doellman M."/>
            <person name="Sun Y."/>
            <person name="Barcenas-Pena A."/>
            <person name="Lumbsch H.T."/>
            <person name="Grewe F."/>
        </authorList>
    </citation>
    <scope>NUCLEOTIDE SEQUENCE [LARGE SCALE GENOMIC DNA]</scope>
    <source>
        <strain evidence="1 2">Mercado 3170</strain>
    </source>
</reference>
<comment type="caution">
    <text evidence="1">The sequence shown here is derived from an EMBL/GenBank/DDBJ whole genome shotgun (WGS) entry which is preliminary data.</text>
</comment>
<dbReference type="Proteomes" id="UP001590950">
    <property type="component" value="Unassembled WGS sequence"/>
</dbReference>
<organism evidence="1 2">
    <name type="scientific">Stereocaulon virgatum</name>
    <dbReference type="NCBI Taxonomy" id="373712"/>
    <lineage>
        <taxon>Eukaryota</taxon>
        <taxon>Fungi</taxon>
        <taxon>Dikarya</taxon>
        <taxon>Ascomycota</taxon>
        <taxon>Pezizomycotina</taxon>
        <taxon>Lecanoromycetes</taxon>
        <taxon>OSLEUM clade</taxon>
        <taxon>Lecanoromycetidae</taxon>
        <taxon>Lecanorales</taxon>
        <taxon>Lecanorineae</taxon>
        <taxon>Stereocaulaceae</taxon>
        <taxon>Stereocaulon</taxon>
    </lineage>
</organism>
<protein>
    <submittedName>
        <fullName evidence="1">Uncharacterized protein</fullName>
    </submittedName>
</protein>
<accession>A0ABR4ACQ3</accession>
<evidence type="ECO:0000313" key="2">
    <source>
        <dbReference type="Proteomes" id="UP001590950"/>
    </source>
</evidence>
<sequence>MAWMANTDASPCTDLKAVVAYLAKYCSKGEKKSERFIDIGKALLPRVQESRQPFQTYAAKFMNRMISERDWSAQEICHILLDKQLCDSSRDVRTLDIRPYDQQQQRIELEDGSGTLKSTFLQAYCSRPIELEDVTYQGLLQDYTFKADAYIKRRRQRIARVIPDYKPASNESDFCRAKVMLHHPFRQLDLSDILDVGFDGLADSCWETAYEYCLTYHTVHPRDTLEDWPGYEESETESIDYAHDDDFIQDDGEAFVKDVQSWSCSADRTRILLLRSQKECAS</sequence>
<dbReference type="EMBL" id="JBEFKJ010000018">
    <property type="protein sequence ID" value="KAL2041168.1"/>
    <property type="molecule type" value="Genomic_DNA"/>
</dbReference>
<name>A0ABR4ACQ3_9LECA</name>